<dbReference type="EMBL" id="CAXKWB010009858">
    <property type="protein sequence ID" value="CAL4096230.1"/>
    <property type="molecule type" value="Genomic_DNA"/>
</dbReference>
<comment type="subcellular location">
    <subcellularLocation>
        <location evidence="1 9 11">Nucleus</location>
    </subcellularLocation>
</comment>
<dbReference type="Proteomes" id="UP001497623">
    <property type="component" value="Unassembled WGS sequence"/>
</dbReference>
<dbReference type="SMART" id="SM00132">
    <property type="entry name" value="LIM"/>
    <property type="match status" value="2"/>
</dbReference>
<dbReference type="FunFam" id="2.10.110.10:FF:000006">
    <property type="entry name" value="LIM homeobox transcription factor 1-beta"/>
    <property type="match status" value="1"/>
</dbReference>
<keyword evidence="16" id="KW-1185">Reference proteome</keyword>
<keyword evidence="7 9" id="KW-0371">Homeobox</keyword>
<dbReference type="GO" id="GO:0030182">
    <property type="term" value="P:neuron differentiation"/>
    <property type="evidence" value="ECO:0007669"/>
    <property type="project" value="TreeGrafter"/>
</dbReference>
<evidence type="ECO:0000313" key="15">
    <source>
        <dbReference type="EMBL" id="CAL4096230.1"/>
    </source>
</evidence>
<evidence type="ECO:0000256" key="9">
    <source>
        <dbReference type="PROSITE-ProRule" id="PRU00108"/>
    </source>
</evidence>
<evidence type="ECO:0000313" key="16">
    <source>
        <dbReference type="Proteomes" id="UP001497623"/>
    </source>
</evidence>
<evidence type="ECO:0000256" key="3">
    <source>
        <dbReference type="ARBA" id="ARBA00022737"/>
    </source>
</evidence>
<feature type="DNA-binding region" description="Homeobox" evidence="9">
    <location>
        <begin position="228"/>
        <end position="287"/>
    </location>
</feature>
<evidence type="ECO:0000256" key="1">
    <source>
        <dbReference type="ARBA" id="ARBA00004123"/>
    </source>
</evidence>
<dbReference type="InterPro" id="IPR009057">
    <property type="entry name" value="Homeodomain-like_sf"/>
</dbReference>
<dbReference type="PROSITE" id="PS50071">
    <property type="entry name" value="HOMEOBOX_2"/>
    <property type="match status" value="1"/>
</dbReference>
<dbReference type="GO" id="GO:0000981">
    <property type="term" value="F:DNA-binding transcription factor activity, RNA polymerase II-specific"/>
    <property type="evidence" value="ECO:0007669"/>
    <property type="project" value="InterPro"/>
</dbReference>
<dbReference type="SUPFAM" id="SSF57716">
    <property type="entry name" value="Glucocorticoid receptor-like (DNA-binding domain)"/>
    <property type="match status" value="2"/>
</dbReference>
<keyword evidence="3" id="KW-0677">Repeat</keyword>
<dbReference type="PROSITE" id="PS00478">
    <property type="entry name" value="LIM_DOMAIN_1"/>
    <property type="match status" value="1"/>
</dbReference>
<dbReference type="CDD" id="cd00086">
    <property type="entry name" value="homeodomain"/>
    <property type="match status" value="1"/>
</dbReference>
<dbReference type="InterPro" id="IPR017970">
    <property type="entry name" value="Homeobox_CS"/>
</dbReference>
<keyword evidence="4 10" id="KW-0862">Zinc</keyword>
<dbReference type="PROSITE" id="PS50023">
    <property type="entry name" value="LIM_DOMAIN_2"/>
    <property type="match status" value="2"/>
</dbReference>
<keyword evidence="6 9" id="KW-0238">DNA-binding</keyword>
<dbReference type="InterPro" id="IPR049594">
    <property type="entry name" value="Lhx3/4-like_LIM2"/>
</dbReference>
<dbReference type="GO" id="GO:0000977">
    <property type="term" value="F:RNA polymerase II transcription regulatory region sequence-specific DNA binding"/>
    <property type="evidence" value="ECO:0007669"/>
    <property type="project" value="TreeGrafter"/>
</dbReference>
<feature type="region of interest" description="Disordered" evidence="12">
    <location>
        <begin position="35"/>
        <end position="57"/>
    </location>
</feature>
<dbReference type="GO" id="GO:0008270">
    <property type="term" value="F:zinc ion binding"/>
    <property type="evidence" value="ECO:0007669"/>
    <property type="project" value="InterPro"/>
</dbReference>
<evidence type="ECO:0000256" key="4">
    <source>
        <dbReference type="ARBA" id="ARBA00022833"/>
    </source>
</evidence>
<feature type="domain" description="LIM zinc-binding" evidence="13">
    <location>
        <begin position="160"/>
        <end position="222"/>
    </location>
</feature>
<evidence type="ECO:0000256" key="7">
    <source>
        <dbReference type="ARBA" id="ARBA00023155"/>
    </source>
</evidence>
<dbReference type="Pfam" id="PF00046">
    <property type="entry name" value="Homeodomain"/>
    <property type="match status" value="1"/>
</dbReference>
<reference evidence="15 16" key="1">
    <citation type="submission" date="2024-05" db="EMBL/GenBank/DDBJ databases">
        <authorList>
            <person name="Wallberg A."/>
        </authorList>
    </citation>
    <scope>NUCLEOTIDE SEQUENCE [LARGE SCALE GENOMIC DNA]</scope>
</reference>
<dbReference type="InterPro" id="IPR001356">
    <property type="entry name" value="HD"/>
</dbReference>
<evidence type="ECO:0000256" key="6">
    <source>
        <dbReference type="ARBA" id="ARBA00023125"/>
    </source>
</evidence>
<name>A0AAV2QS68_MEGNR</name>
<feature type="compositionally biased region" description="Low complexity" evidence="12">
    <location>
        <begin position="35"/>
        <end position="53"/>
    </location>
</feature>
<evidence type="ECO:0000256" key="10">
    <source>
        <dbReference type="PROSITE-ProRule" id="PRU00125"/>
    </source>
</evidence>
<dbReference type="InterPro" id="IPR001781">
    <property type="entry name" value="Znf_LIM"/>
</dbReference>
<dbReference type="SMART" id="SM00389">
    <property type="entry name" value="HOX"/>
    <property type="match status" value="1"/>
</dbReference>
<evidence type="ECO:0000256" key="5">
    <source>
        <dbReference type="ARBA" id="ARBA00023038"/>
    </source>
</evidence>
<dbReference type="PANTHER" id="PTHR24208">
    <property type="entry name" value="LIM/HOMEOBOX PROTEIN LHX"/>
    <property type="match status" value="1"/>
</dbReference>
<feature type="non-terminal residue" evidence="15">
    <location>
        <position position="425"/>
    </location>
</feature>
<protein>
    <recommendedName>
        <fullName evidence="17">LIM/homeobox protein Lhx3</fullName>
    </recommendedName>
</protein>
<dbReference type="GO" id="GO:0005634">
    <property type="term" value="C:nucleus"/>
    <property type="evidence" value="ECO:0007669"/>
    <property type="project" value="UniProtKB-SubCell"/>
</dbReference>
<dbReference type="InterPro" id="IPR050453">
    <property type="entry name" value="LIM_Homeobox_TF"/>
</dbReference>
<dbReference type="AlphaFoldDB" id="A0AAV2QS68"/>
<evidence type="ECO:0000256" key="8">
    <source>
        <dbReference type="ARBA" id="ARBA00023242"/>
    </source>
</evidence>
<comment type="caution">
    <text evidence="15">The sequence shown here is derived from an EMBL/GenBank/DDBJ whole genome shotgun (WGS) entry which is preliminary data.</text>
</comment>
<keyword evidence="5 10" id="KW-0440">LIM domain</keyword>
<feature type="region of interest" description="Disordered" evidence="12">
    <location>
        <begin position="303"/>
        <end position="325"/>
    </location>
</feature>
<evidence type="ECO:0000256" key="12">
    <source>
        <dbReference type="SAM" id="MobiDB-lite"/>
    </source>
</evidence>
<dbReference type="Gene3D" id="1.10.10.60">
    <property type="entry name" value="Homeodomain-like"/>
    <property type="match status" value="1"/>
</dbReference>
<organism evidence="15 16">
    <name type="scientific">Meganyctiphanes norvegica</name>
    <name type="common">Northern krill</name>
    <name type="synonym">Thysanopoda norvegica</name>
    <dbReference type="NCBI Taxonomy" id="48144"/>
    <lineage>
        <taxon>Eukaryota</taxon>
        <taxon>Metazoa</taxon>
        <taxon>Ecdysozoa</taxon>
        <taxon>Arthropoda</taxon>
        <taxon>Crustacea</taxon>
        <taxon>Multicrustacea</taxon>
        <taxon>Malacostraca</taxon>
        <taxon>Eumalacostraca</taxon>
        <taxon>Eucarida</taxon>
        <taxon>Euphausiacea</taxon>
        <taxon>Euphausiidae</taxon>
        <taxon>Meganyctiphanes</taxon>
    </lineage>
</organism>
<evidence type="ECO:0000256" key="2">
    <source>
        <dbReference type="ARBA" id="ARBA00022723"/>
    </source>
</evidence>
<feature type="domain" description="Homeobox" evidence="14">
    <location>
        <begin position="226"/>
        <end position="286"/>
    </location>
</feature>
<gene>
    <name evidence="15" type="ORF">MNOR_LOCUS15631</name>
</gene>
<dbReference type="PANTHER" id="PTHR24208:SF128">
    <property type="entry name" value="LIM3, ISOFORM G"/>
    <property type="match status" value="1"/>
</dbReference>
<evidence type="ECO:0008006" key="17">
    <source>
        <dbReference type="Google" id="ProtNLM"/>
    </source>
</evidence>
<dbReference type="SUPFAM" id="SSF46689">
    <property type="entry name" value="Homeodomain-like"/>
    <property type="match status" value="1"/>
</dbReference>
<feature type="domain" description="LIM zinc-binding" evidence="13">
    <location>
        <begin position="100"/>
        <end position="159"/>
    </location>
</feature>
<dbReference type="FunFam" id="2.10.110.10:FF:000032">
    <property type="entry name" value="LIM/homeobox protein Lhx3"/>
    <property type="match status" value="1"/>
</dbReference>
<evidence type="ECO:0000259" key="14">
    <source>
        <dbReference type="PROSITE" id="PS50071"/>
    </source>
</evidence>
<proteinExistence type="predicted"/>
<keyword evidence="2 10" id="KW-0479">Metal-binding</keyword>
<feature type="compositionally biased region" description="Acidic residues" evidence="12">
    <location>
        <begin position="314"/>
        <end position="323"/>
    </location>
</feature>
<sequence length="425" mass="47520">MIELAPLAPIMDPSMFMYGGSHQVLTPSPSSLSCMSSPTLSSASSTASMPSPMEHTSLSPPQFGEDHMMMTITCKQEQPEMFPEMINANTLHPMLLSSIPRCWGCTEVILDKFVLKVLDRTWHSRCLKCCDCSAQLTDKCFAKNQQVYCKDDFFRRYGTKCGGCEQGIPPTQVVRRAQDNVYHLHCFACVICQKQLNTGEEFYLLETSKLVCKFDYEQAKEKEGDATNKRPRTNINARQLEQLKIAYKTSPKPPRHIREQLSETLGLDMRVVQVWFQNRRAKEKRLRKDVDRSRWEHYFKGANDGDDQLHIGDNDDDTDDHMDDQDNKSDLLLDLNAAFFNAGGTVDMEPGQAAAAAAAAAALTNQQQPITTPFAFGDHPPLHHLISSMMGSMLGGGGVPNTSDLPPSPEAWMPHDVNSIANRVD</sequence>
<dbReference type="CDD" id="cd09376">
    <property type="entry name" value="LIM2_Lhx3_Lhx4"/>
    <property type="match status" value="1"/>
</dbReference>
<dbReference type="FunFam" id="1.10.10.60:FF:000219">
    <property type="entry name" value="LIM/homeobox protein Lhx3"/>
    <property type="match status" value="1"/>
</dbReference>
<keyword evidence="8 9" id="KW-0539">Nucleus</keyword>
<dbReference type="Pfam" id="PF00412">
    <property type="entry name" value="LIM"/>
    <property type="match status" value="2"/>
</dbReference>
<feature type="region of interest" description="Disordered" evidence="12">
    <location>
        <begin position="397"/>
        <end position="425"/>
    </location>
</feature>
<dbReference type="PROSITE" id="PS00027">
    <property type="entry name" value="HOMEOBOX_1"/>
    <property type="match status" value="1"/>
</dbReference>
<dbReference type="Gene3D" id="2.10.110.10">
    <property type="entry name" value="Cysteine Rich Protein"/>
    <property type="match status" value="2"/>
</dbReference>
<evidence type="ECO:0000259" key="13">
    <source>
        <dbReference type="PROSITE" id="PS50023"/>
    </source>
</evidence>
<evidence type="ECO:0000256" key="11">
    <source>
        <dbReference type="RuleBase" id="RU000682"/>
    </source>
</evidence>
<dbReference type="CDD" id="cd09368">
    <property type="entry name" value="LIM1_Lhx3_Lhx4"/>
    <property type="match status" value="1"/>
</dbReference>
<accession>A0AAV2QS68</accession>